<name>A0AAN8NN63_9PEZI</name>
<dbReference type="Proteomes" id="UP001307849">
    <property type="component" value="Unassembled WGS sequence"/>
</dbReference>
<gene>
    <name evidence="2" type="ORF">TWF506_009200</name>
</gene>
<comment type="caution">
    <text evidence="2">The sequence shown here is derived from an EMBL/GenBank/DDBJ whole genome shotgun (WGS) entry which is preliminary data.</text>
</comment>
<feature type="signal peptide" evidence="1">
    <location>
        <begin position="1"/>
        <end position="17"/>
    </location>
</feature>
<keyword evidence="1" id="KW-0732">Signal</keyword>
<protein>
    <submittedName>
        <fullName evidence="2">Uncharacterized protein</fullName>
    </submittedName>
</protein>
<dbReference type="AlphaFoldDB" id="A0AAN8NN63"/>
<feature type="chain" id="PRO_5043035502" evidence="1">
    <location>
        <begin position="18"/>
        <end position="482"/>
    </location>
</feature>
<sequence length="482" mass="52761">MSFFVSIHLTLLATCLALPQVRQVPSSNSLPEPAQPFVPWGPGGVADFEIVDETNLPNTQTQQAVQPATGPAAVDSTLAQIAATWDPFLDPEFNPPITNPESMQPTEPIDLIIANMLAGINPQAILNGPPVINQDQVHMQQPQVFIDENEVEQLNDQNTSFHNIVEVDFSENPDSTGLGNNVEDLDSETSQPFASHPMVKRAIGVQTQSNEVEDQAADGTSQQDCSKSDLKVITPAQWEVWYGALNDTAFTPLYNNIHKATDLGLDLEQAAFQAARGSKGAINPNSFLELVFYPMYDKIKGFALISNTDEMAKKIFDYQEPVKGMAEVHEDILQDFLKDYTLQNRAFRTAAANLGEETKKSDSTTTNEAAAFEAWAKNPNNKPQGLVELIQNLSKAIQAIFSAFSTLHTSYEFLEVEHRDVDLGVPTEVDEEIIVENPPPPVKASVKFDATSGLDPNGDMFKSRELPRVLPPGLWASSQAAA</sequence>
<evidence type="ECO:0000256" key="1">
    <source>
        <dbReference type="SAM" id="SignalP"/>
    </source>
</evidence>
<evidence type="ECO:0000313" key="3">
    <source>
        <dbReference type="Proteomes" id="UP001307849"/>
    </source>
</evidence>
<keyword evidence="3" id="KW-1185">Reference proteome</keyword>
<proteinExistence type="predicted"/>
<dbReference type="EMBL" id="JAVHJM010000006">
    <property type="protein sequence ID" value="KAK6513038.1"/>
    <property type="molecule type" value="Genomic_DNA"/>
</dbReference>
<reference evidence="2 3" key="1">
    <citation type="submission" date="2019-10" db="EMBL/GenBank/DDBJ databases">
        <authorList>
            <person name="Palmer J.M."/>
        </authorList>
    </citation>
    <scope>NUCLEOTIDE SEQUENCE [LARGE SCALE GENOMIC DNA]</scope>
    <source>
        <strain evidence="2 3">TWF506</strain>
    </source>
</reference>
<evidence type="ECO:0000313" key="2">
    <source>
        <dbReference type="EMBL" id="KAK6513038.1"/>
    </source>
</evidence>
<organism evidence="2 3">
    <name type="scientific">Arthrobotrys conoides</name>
    <dbReference type="NCBI Taxonomy" id="74498"/>
    <lineage>
        <taxon>Eukaryota</taxon>
        <taxon>Fungi</taxon>
        <taxon>Dikarya</taxon>
        <taxon>Ascomycota</taxon>
        <taxon>Pezizomycotina</taxon>
        <taxon>Orbiliomycetes</taxon>
        <taxon>Orbiliales</taxon>
        <taxon>Orbiliaceae</taxon>
        <taxon>Arthrobotrys</taxon>
    </lineage>
</organism>
<accession>A0AAN8NN63</accession>